<sequence>MSILVTGAAGFIGFHVARQLLEQGQTVWGVDNCNEYYDPVLKSKRLEILQAYPSFRFIKADIADQSKMDELFREMEPEIVIHLAAQAGVRYSLENPHAYTTSNITGFLHILEGCRRSRVKHLLYASSSSVYGGNTKLPFAEYDPVDEPVSLYAATKKANELMAYTYSHLYGLPATGLRFFTVYGPWGRPDMALYTFTKAILSGEPVRIFNYGNMTRDFTYVDDIVEGMLRLMNRIPQREGDKAPHAVFNIGNHQPIDLLTFLSILEEKLGKKAVRDYLPIQPGDVPATYASVEALYEATGFRPKTPVDVGISRFVDWYVSYYGVAHA</sequence>
<dbReference type="CDD" id="cd05253">
    <property type="entry name" value="UDP_GE_SDE_e"/>
    <property type="match status" value="1"/>
</dbReference>
<accession>A0A220MJ55</accession>
<dbReference type="InterPro" id="IPR001509">
    <property type="entry name" value="Epimerase_deHydtase"/>
</dbReference>
<protein>
    <submittedName>
        <fullName evidence="3">UDP-glucuronate 5-epimerase</fullName>
    </submittedName>
</protein>
<dbReference type="RefSeq" id="WP_088908785.1">
    <property type="nucleotide sequence ID" value="NZ_CP018145.1"/>
</dbReference>
<dbReference type="PANTHER" id="PTHR43574">
    <property type="entry name" value="EPIMERASE-RELATED"/>
    <property type="match status" value="1"/>
</dbReference>
<dbReference type="KEGG" id="bfm:BP422_16995"/>
<dbReference type="PRINTS" id="PR01713">
    <property type="entry name" value="NUCEPIMERASE"/>
</dbReference>
<evidence type="ECO:0000313" key="3">
    <source>
        <dbReference type="EMBL" id="ASJ55096.1"/>
    </source>
</evidence>
<feature type="domain" description="NAD-dependent epimerase/dehydratase" evidence="2">
    <location>
        <begin position="3"/>
        <end position="251"/>
    </location>
</feature>
<evidence type="ECO:0000259" key="2">
    <source>
        <dbReference type="Pfam" id="PF01370"/>
    </source>
</evidence>
<keyword evidence="1" id="KW-0520">NAD</keyword>
<proteinExistence type="predicted"/>
<dbReference type="SUPFAM" id="SSF51735">
    <property type="entry name" value="NAD(P)-binding Rossmann-fold domains"/>
    <property type="match status" value="1"/>
</dbReference>
<dbReference type="EMBL" id="CP018145">
    <property type="protein sequence ID" value="ASJ55096.1"/>
    <property type="molecule type" value="Genomic_DNA"/>
</dbReference>
<reference evidence="3 4" key="1">
    <citation type="submission" date="2016-11" db="EMBL/GenBank/DDBJ databases">
        <authorList>
            <person name="Jaros S."/>
            <person name="Januszkiewicz K."/>
            <person name="Wedrychowicz H."/>
        </authorList>
    </citation>
    <scope>NUCLEOTIDE SEQUENCE [LARGE SCALE GENOMIC DNA]</scope>
    <source>
        <strain evidence="3 4">NF2</strain>
    </source>
</reference>
<organism evidence="3 4">
    <name type="scientific">Brevibacillus formosus</name>
    <dbReference type="NCBI Taxonomy" id="54913"/>
    <lineage>
        <taxon>Bacteria</taxon>
        <taxon>Bacillati</taxon>
        <taxon>Bacillota</taxon>
        <taxon>Bacilli</taxon>
        <taxon>Bacillales</taxon>
        <taxon>Paenibacillaceae</taxon>
        <taxon>Brevibacillus</taxon>
    </lineage>
</organism>
<name>A0A220MJ55_9BACL</name>
<dbReference type="InterPro" id="IPR036291">
    <property type="entry name" value="NAD(P)-bd_dom_sf"/>
</dbReference>
<evidence type="ECO:0000256" key="1">
    <source>
        <dbReference type="ARBA" id="ARBA00023027"/>
    </source>
</evidence>
<dbReference type="AlphaFoldDB" id="A0A220MJ55"/>
<evidence type="ECO:0000313" key="4">
    <source>
        <dbReference type="Proteomes" id="UP000197781"/>
    </source>
</evidence>
<dbReference type="Proteomes" id="UP000197781">
    <property type="component" value="Chromosome"/>
</dbReference>
<dbReference type="Pfam" id="PF01370">
    <property type="entry name" value="Epimerase"/>
    <property type="match status" value="1"/>
</dbReference>
<gene>
    <name evidence="3" type="ORF">BP422_16995</name>
</gene>
<dbReference type="Gene3D" id="3.40.50.720">
    <property type="entry name" value="NAD(P)-binding Rossmann-like Domain"/>
    <property type="match status" value="1"/>
</dbReference>